<feature type="transmembrane region" description="Helical" evidence="3">
    <location>
        <begin position="100"/>
        <end position="128"/>
    </location>
</feature>
<dbReference type="InterPro" id="IPR029051">
    <property type="entry name" value="DUF4352"/>
</dbReference>
<feature type="region of interest" description="Disordered" evidence="2">
    <location>
        <begin position="140"/>
        <end position="175"/>
    </location>
</feature>
<name>A0A1G8YM07_9ACTN</name>
<dbReference type="InterPro" id="IPR025241">
    <property type="entry name" value="DUF4190"/>
</dbReference>
<reference evidence="6 7" key="1">
    <citation type="submission" date="2016-10" db="EMBL/GenBank/DDBJ databases">
        <authorList>
            <person name="de Groot N.N."/>
        </authorList>
    </citation>
    <scope>NUCLEOTIDE SEQUENCE [LARGE SCALE GENOMIC DNA]</scope>
    <source>
        <strain evidence="6 7">CGMCC 4.5727</strain>
    </source>
</reference>
<feature type="domain" description="DUF4352" evidence="4">
    <location>
        <begin position="206"/>
        <end position="292"/>
    </location>
</feature>
<gene>
    <name evidence="6" type="ORF">SAMN05421806_104138</name>
</gene>
<evidence type="ECO:0000256" key="2">
    <source>
        <dbReference type="SAM" id="MobiDB-lite"/>
    </source>
</evidence>
<keyword evidence="3" id="KW-0812">Transmembrane</keyword>
<keyword evidence="7" id="KW-1185">Reference proteome</keyword>
<dbReference type="STRING" id="417292.SAMN05421806_104138"/>
<sequence>MSTPQPPGPESPWAPPPASGPVPGQVPPPPPLGAGYPMAPPPGPFMPQPKNGLGVAGLVVGILGVVMFWTIWIGVILGVLGLIFGLIGRSRAKRGEATNGGMALAGAILGGLAVVASVVWLIVAVVIVKDAVDEVNEELDKAKKDTATTAPADPGEDSADSGSGSEDAAGADDPAAFGDSYEYEDGVTVTVSEPKAYTPDEFAAGHEKGNKAFQFTITIENGSKEKLDISSAFPTLRDGQGADAEMVFDGSNGTKPFGGSVLPGKKATAKYAFSVPAGAEKDLQLEMSPEILEYEDAIWTGSAK</sequence>
<feature type="domain" description="DUF4190" evidence="5">
    <location>
        <begin position="53"/>
        <end position="119"/>
    </location>
</feature>
<evidence type="ECO:0000256" key="1">
    <source>
        <dbReference type="ARBA" id="ARBA00022729"/>
    </source>
</evidence>
<feature type="compositionally biased region" description="Low complexity" evidence="2">
    <location>
        <begin position="160"/>
        <end position="175"/>
    </location>
</feature>
<evidence type="ECO:0000256" key="3">
    <source>
        <dbReference type="SAM" id="Phobius"/>
    </source>
</evidence>
<dbReference type="Pfam" id="PF13828">
    <property type="entry name" value="DUF4190"/>
    <property type="match status" value="1"/>
</dbReference>
<dbReference type="EMBL" id="FNFF01000004">
    <property type="protein sequence ID" value="SDK03747.1"/>
    <property type="molecule type" value="Genomic_DNA"/>
</dbReference>
<dbReference type="AlphaFoldDB" id="A0A1G8YM07"/>
<dbReference type="Proteomes" id="UP000199155">
    <property type="component" value="Unassembled WGS sequence"/>
</dbReference>
<proteinExistence type="predicted"/>
<dbReference type="Gene3D" id="2.60.40.1240">
    <property type="match status" value="1"/>
</dbReference>
<keyword evidence="1" id="KW-0732">Signal</keyword>
<keyword evidence="3" id="KW-1133">Transmembrane helix</keyword>
<dbReference type="Pfam" id="PF11611">
    <property type="entry name" value="DUF4352"/>
    <property type="match status" value="1"/>
</dbReference>
<protein>
    <submittedName>
        <fullName evidence="6">Uncharacterized protein</fullName>
    </submittedName>
</protein>
<accession>A0A1G8YM07</accession>
<keyword evidence="3" id="KW-0472">Membrane</keyword>
<evidence type="ECO:0000259" key="5">
    <source>
        <dbReference type="Pfam" id="PF13828"/>
    </source>
</evidence>
<feature type="transmembrane region" description="Helical" evidence="3">
    <location>
        <begin position="55"/>
        <end position="88"/>
    </location>
</feature>
<evidence type="ECO:0000313" key="6">
    <source>
        <dbReference type="EMBL" id="SDK03747.1"/>
    </source>
</evidence>
<feature type="region of interest" description="Disordered" evidence="2">
    <location>
        <begin position="1"/>
        <end position="34"/>
    </location>
</feature>
<organism evidence="6 7">
    <name type="scientific">Streptomyces indicus</name>
    <dbReference type="NCBI Taxonomy" id="417292"/>
    <lineage>
        <taxon>Bacteria</taxon>
        <taxon>Bacillati</taxon>
        <taxon>Actinomycetota</taxon>
        <taxon>Actinomycetes</taxon>
        <taxon>Kitasatosporales</taxon>
        <taxon>Streptomycetaceae</taxon>
        <taxon>Streptomyces</taxon>
    </lineage>
</organism>
<evidence type="ECO:0000313" key="7">
    <source>
        <dbReference type="Proteomes" id="UP000199155"/>
    </source>
</evidence>
<evidence type="ECO:0000259" key="4">
    <source>
        <dbReference type="Pfam" id="PF11611"/>
    </source>
</evidence>
<dbReference type="InterPro" id="IPR029050">
    <property type="entry name" value="Immunoprotect_excell_Ig-like"/>
</dbReference>